<evidence type="ECO:0000256" key="1">
    <source>
        <dbReference type="ARBA" id="ARBA00004141"/>
    </source>
</evidence>
<keyword evidence="3 5" id="KW-1133">Transmembrane helix</keyword>
<dbReference type="Gene3D" id="1.10.3730.20">
    <property type="match status" value="1"/>
</dbReference>
<dbReference type="EMBL" id="HBGD01001722">
    <property type="protein sequence ID" value="CAD9078205.1"/>
    <property type="molecule type" value="Transcribed_RNA"/>
</dbReference>
<keyword evidence="4 5" id="KW-0472">Membrane</keyword>
<evidence type="ECO:0000256" key="5">
    <source>
        <dbReference type="SAM" id="Phobius"/>
    </source>
</evidence>
<dbReference type="AlphaFoldDB" id="A0A7S1PG14"/>
<feature type="transmembrane region" description="Helical" evidence="5">
    <location>
        <begin position="115"/>
        <end position="139"/>
    </location>
</feature>
<evidence type="ECO:0000256" key="4">
    <source>
        <dbReference type="ARBA" id="ARBA00023136"/>
    </source>
</evidence>
<feature type="transmembrane region" description="Helical" evidence="5">
    <location>
        <begin position="171"/>
        <end position="191"/>
    </location>
</feature>
<feature type="transmembrane region" description="Helical" evidence="5">
    <location>
        <begin position="339"/>
        <end position="362"/>
    </location>
</feature>
<dbReference type="PANTHER" id="PTHR13146:SF0">
    <property type="entry name" value="SOLUTE CARRIER FAMILY 35 MEMBER F6"/>
    <property type="match status" value="1"/>
</dbReference>
<evidence type="ECO:0008006" key="7">
    <source>
        <dbReference type="Google" id="ProtNLM"/>
    </source>
</evidence>
<dbReference type="InterPro" id="IPR037185">
    <property type="entry name" value="EmrE-like"/>
</dbReference>
<dbReference type="PROSITE" id="PS51257">
    <property type="entry name" value="PROKAR_LIPOPROTEIN"/>
    <property type="match status" value="1"/>
</dbReference>
<name>A0A7S1PG14_9EUKA</name>
<accession>A0A7S1PG14</accession>
<dbReference type="GO" id="GO:0000139">
    <property type="term" value="C:Golgi membrane"/>
    <property type="evidence" value="ECO:0007669"/>
    <property type="project" value="InterPro"/>
</dbReference>
<comment type="subcellular location">
    <subcellularLocation>
        <location evidence="1">Membrane</location>
        <topology evidence="1">Multi-pass membrane protein</topology>
    </subcellularLocation>
</comment>
<feature type="transmembrane region" description="Helical" evidence="5">
    <location>
        <begin position="203"/>
        <end position="222"/>
    </location>
</feature>
<dbReference type="PIRSF" id="PIRSF036436">
    <property type="entry name" value="UCP036436"/>
    <property type="match status" value="1"/>
</dbReference>
<dbReference type="GO" id="GO:0015165">
    <property type="term" value="F:pyrimidine nucleotide-sugar transmembrane transporter activity"/>
    <property type="evidence" value="ECO:0007669"/>
    <property type="project" value="InterPro"/>
</dbReference>
<feature type="transmembrane region" description="Helical" evidence="5">
    <location>
        <begin position="316"/>
        <end position="333"/>
    </location>
</feature>
<dbReference type="PANTHER" id="PTHR13146">
    <property type="match status" value="1"/>
</dbReference>
<organism evidence="6">
    <name type="scientific">Percolomonas cosmopolitus</name>
    <dbReference type="NCBI Taxonomy" id="63605"/>
    <lineage>
        <taxon>Eukaryota</taxon>
        <taxon>Discoba</taxon>
        <taxon>Heterolobosea</taxon>
        <taxon>Tetramitia</taxon>
        <taxon>Eutetramitia</taxon>
        <taxon>Percolomonadidae</taxon>
        <taxon>Percolomonas</taxon>
    </lineage>
</organism>
<reference evidence="6" key="1">
    <citation type="submission" date="2021-01" db="EMBL/GenBank/DDBJ databases">
        <authorList>
            <person name="Corre E."/>
            <person name="Pelletier E."/>
            <person name="Niang G."/>
            <person name="Scheremetjew M."/>
            <person name="Finn R."/>
            <person name="Kale V."/>
            <person name="Holt S."/>
            <person name="Cochrane G."/>
            <person name="Meng A."/>
            <person name="Brown T."/>
            <person name="Cohen L."/>
        </authorList>
    </citation>
    <scope>NUCLEOTIDE SEQUENCE</scope>
    <source>
        <strain evidence="6">WS</strain>
    </source>
</reference>
<dbReference type="InterPro" id="IPR007271">
    <property type="entry name" value="Nuc_sug_transpt"/>
</dbReference>
<dbReference type="InterPro" id="IPR012404">
    <property type="entry name" value="UCP036436"/>
</dbReference>
<evidence type="ECO:0000256" key="2">
    <source>
        <dbReference type="ARBA" id="ARBA00022692"/>
    </source>
</evidence>
<feature type="transmembrane region" description="Helical" evidence="5">
    <location>
        <begin position="7"/>
        <end position="28"/>
    </location>
</feature>
<dbReference type="Pfam" id="PF04142">
    <property type="entry name" value="Nuc_sug_transp"/>
    <property type="match status" value="1"/>
</dbReference>
<proteinExistence type="predicted"/>
<feature type="transmembrane region" description="Helical" evidence="5">
    <location>
        <begin position="145"/>
        <end position="162"/>
    </location>
</feature>
<evidence type="ECO:0000313" key="6">
    <source>
        <dbReference type="EMBL" id="CAD9078205.1"/>
    </source>
</evidence>
<protein>
    <recommendedName>
        <fullName evidence="7">Sugar phosphate transporter domain-containing protein</fullName>
    </recommendedName>
</protein>
<dbReference type="SUPFAM" id="SSF103481">
    <property type="entry name" value="Multidrug resistance efflux transporter EmrE"/>
    <property type="match status" value="1"/>
</dbReference>
<feature type="transmembrane region" description="Helical" evidence="5">
    <location>
        <begin position="243"/>
        <end position="262"/>
    </location>
</feature>
<feature type="transmembrane region" description="Helical" evidence="5">
    <location>
        <begin position="282"/>
        <end position="304"/>
    </location>
</feature>
<evidence type="ECO:0000256" key="3">
    <source>
        <dbReference type="ARBA" id="ARBA00022989"/>
    </source>
</evidence>
<feature type="transmembrane region" description="Helical" evidence="5">
    <location>
        <begin position="56"/>
        <end position="80"/>
    </location>
</feature>
<keyword evidence="2 5" id="KW-0812">Transmembrane</keyword>
<gene>
    <name evidence="6" type="ORF">PCOS0759_LOCUS1437</name>
</gene>
<sequence>MIKAITSFLFGPFFTVFLACAMLFTGTINTVATKFQDLQIVKGTGRGPPTKFEHPFLQTAIMFVGEYACLFAHYLSVLIVSGVYKLRQKKSEEDFKDIVEEQTAKKPVQEHANPLVFWIPAICDLSGTTLLNIGLFFTYASVYQMLRGSVVIFNAIFACIFLKQRLGFHHWFGIVLIVAGLTTVGLSSVLYTSSGSAGARNPLLGDALVVVACILQAVQFVVEEKFVAKYDAAPLECVGWEGFFGLSMTLVFLFVLYFIPGSDAHSLENGAYAFAQMARSPILMISVVGSATSIAFFNFIGITITKRVSSTTRSTIDACRTMFIWVVSLVLGWEDFRFLQLGGFAVLVTGTFLYNGVIRIPIYHGWYVRKQYEKAQIKAFEDAVDNTFAQVENEQDAGF</sequence>